<dbReference type="EMBL" id="SPSB01000003">
    <property type="protein sequence ID" value="TFV94247.1"/>
    <property type="molecule type" value="Genomic_DNA"/>
</dbReference>
<proteinExistence type="predicted"/>
<dbReference type="RefSeq" id="WP_135073398.1">
    <property type="nucleotide sequence ID" value="NZ_SPSB01000003.1"/>
</dbReference>
<gene>
    <name evidence="1" type="ORF">E4S40_09430</name>
</gene>
<dbReference type="OrthoDB" id="934157at2"/>
<evidence type="ECO:0000313" key="2">
    <source>
        <dbReference type="Proteomes" id="UP000297647"/>
    </source>
</evidence>
<reference evidence="1 2" key="1">
    <citation type="submission" date="2019-03" db="EMBL/GenBank/DDBJ databases">
        <title>Algoriphagus sp. nov, a new strain isolated from root system soil of mangrove plant Kandelia.</title>
        <authorList>
            <person name="Yin Q."/>
            <person name="Wang K."/>
            <person name="Song Z."/>
        </authorList>
    </citation>
    <scope>NUCLEOTIDE SEQUENCE [LARGE SCALE GENOMIC DNA]</scope>
    <source>
        <strain evidence="1 2">XY-J91</strain>
    </source>
</reference>
<comment type="caution">
    <text evidence="1">The sequence shown here is derived from an EMBL/GenBank/DDBJ whole genome shotgun (WGS) entry which is preliminary data.</text>
</comment>
<sequence length="280" mass="32264">MIQLLNHTSTYQKISSKKAYFCTNQKFKILSKHELEGIVLEYHSGIIPPPYSHVFRLSLNWKKESLQASLNLHYTDREDLSEEEILEEGFTLNDDYQFDGTLDTVWKKPVLELIEQTRYSSRVDGEGEITVATIEGGKTSPFKSPTNQEAWQLLAQDLIQAIYETSKKESPLQINYRVVEKESIHEASIKLHFSNRSVVFEHDGQVENLNWEYAFQLMKLIFTPDYDYDLAKESPGKKRGIYLDCGDGFWHELGKGVINIDPSFDAVGQIEKNFRNLIGS</sequence>
<evidence type="ECO:0000313" key="1">
    <source>
        <dbReference type="EMBL" id="TFV94247.1"/>
    </source>
</evidence>
<name>A0A4Y9QPZ1_9BACT</name>
<dbReference type="Proteomes" id="UP000297647">
    <property type="component" value="Unassembled WGS sequence"/>
</dbReference>
<protein>
    <submittedName>
        <fullName evidence="1">Uncharacterized protein</fullName>
    </submittedName>
</protein>
<accession>A0A4Y9QPZ1</accession>
<organism evidence="1 2">
    <name type="scientific">Algoriphagus kandeliae</name>
    <dbReference type="NCBI Taxonomy" id="2562278"/>
    <lineage>
        <taxon>Bacteria</taxon>
        <taxon>Pseudomonadati</taxon>
        <taxon>Bacteroidota</taxon>
        <taxon>Cytophagia</taxon>
        <taxon>Cytophagales</taxon>
        <taxon>Cyclobacteriaceae</taxon>
        <taxon>Algoriphagus</taxon>
    </lineage>
</organism>
<keyword evidence="2" id="KW-1185">Reference proteome</keyword>
<dbReference type="AlphaFoldDB" id="A0A4Y9QPZ1"/>